<dbReference type="EMBL" id="JACFYJ010000033">
    <property type="protein sequence ID" value="MEI5999412.1"/>
    <property type="molecule type" value="Genomic_DNA"/>
</dbReference>
<proteinExistence type="predicted"/>
<gene>
    <name evidence="1" type="ORF">H3V53_20020</name>
</gene>
<name>A0ABU8IVF5_9BURK</name>
<accession>A0ABU8IVF5</accession>
<dbReference type="Proteomes" id="UP001386437">
    <property type="component" value="Unassembled WGS sequence"/>
</dbReference>
<keyword evidence="2" id="KW-1185">Reference proteome</keyword>
<evidence type="ECO:0000313" key="1">
    <source>
        <dbReference type="EMBL" id="MEI5999412.1"/>
    </source>
</evidence>
<evidence type="ECO:0000313" key="2">
    <source>
        <dbReference type="Proteomes" id="UP001386437"/>
    </source>
</evidence>
<sequence>MADGIYLYKGLEVHPLVFPHTPTRAGFAHDYDAGFDAAVRIREPGDEGIKARSRVFRLQVETPFLSAGAARRACTAYGKLLIDKSTPVDTIWDGE</sequence>
<protein>
    <submittedName>
        <fullName evidence="1">Uncharacterized protein</fullName>
    </submittedName>
</protein>
<organism evidence="1 2">
    <name type="scientific">Paraburkholderia bengalensis</name>
    <dbReference type="NCBI Taxonomy" id="2747562"/>
    <lineage>
        <taxon>Bacteria</taxon>
        <taxon>Pseudomonadati</taxon>
        <taxon>Pseudomonadota</taxon>
        <taxon>Betaproteobacteria</taxon>
        <taxon>Burkholderiales</taxon>
        <taxon>Burkholderiaceae</taxon>
        <taxon>Paraburkholderia</taxon>
    </lineage>
</organism>
<dbReference type="RefSeq" id="WP_336599473.1">
    <property type="nucleotide sequence ID" value="NZ_JACFYJ010000033.1"/>
</dbReference>
<reference evidence="1 2" key="1">
    <citation type="journal article" date="2022" name="Arch. Microbiol.">
        <title>Paraburkholderia bengalensis sp. nov. isolated from roots of Oryza sativa, IR64.</title>
        <authorList>
            <person name="Nag P."/>
            <person name="Mondal N."/>
            <person name="Sarkar J."/>
            <person name="Das S."/>
        </authorList>
    </citation>
    <scope>NUCLEOTIDE SEQUENCE [LARGE SCALE GENOMIC DNA]</scope>
    <source>
        <strain evidence="1 2">IR64_4_BI</strain>
    </source>
</reference>
<comment type="caution">
    <text evidence="1">The sequence shown here is derived from an EMBL/GenBank/DDBJ whole genome shotgun (WGS) entry which is preliminary data.</text>
</comment>